<dbReference type="RefSeq" id="WP_256540802.1">
    <property type="nucleotide sequence ID" value="NZ_JANHOH010000008.1"/>
</dbReference>
<evidence type="ECO:0008006" key="4">
    <source>
        <dbReference type="Google" id="ProtNLM"/>
    </source>
</evidence>
<reference evidence="2 3" key="1">
    <citation type="submission" date="2022-07" db="EMBL/GenBank/DDBJ databases">
        <title>Mucilaginibacter sp. JC4.</title>
        <authorList>
            <person name="Le V."/>
            <person name="Ko S.-R."/>
            <person name="Ahn C.-Y."/>
            <person name="Oh H.-M."/>
        </authorList>
    </citation>
    <scope>NUCLEOTIDE SEQUENCE [LARGE SCALE GENOMIC DNA]</scope>
    <source>
        <strain evidence="2 3">JC4</strain>
    </source>
</reference>
<keyword evidence="3" id="KW-1185">Reference proteome</keyword>
<protein>
    <recommendedName>
        <fullName evidence="4">Lipoprotein</fullName>
    </recommendedName>
</protein>
<dbReference type="PROSITE" id="PS51257">
    <property type="entry name" value="PROKAR_LIPOPROTEIN"/>
    <property type="match status" value="1"/>
</dbReference>
<evidence type="ECO:0000313" key="2">
    <source>
        <dbReference type="EMBL" id="MCQ6960623.1"/>
    </source>
</evidence>
<feature type="compositionally biased region" description="Acidic residues" evidence="1">
    <location>
        <begin position="27"/>
        <end position="39"/>
    </location>
</feature>
<gene>
    <name evidence="2" type="ORF">NPE20_21775</name>
</gene>
<name>A0ABT1T9I8_9SPHI</name>
<dbReference type="Proteomes" id="UP001204376">
    <property type="component" value="Unassembled WGS sequence"/>
</dbReference>
<dbReference type="EMBL" id="JANHOH010000008">
    <property type="protein sequence ID" value="MCQ6960623.1"/>
    <property type="molecule type" value="Genomic_DNA"/>
</dbReference>
<accession>A0ABT1T9I8</accession>
<comment type="caution">
    <text evidence="2">The sequence shown here is derived from an EMBL/GenBank/DDBJ whole genome shotgun (WGS) entry which is preliminary data.</text>
</comment>
<evidence type="ECO:0000256" key="1">
    <source>
        <dbReference type="SAM" id="MobiDB-lite"/>
    </source>
</evidence>
<feature type="region of interest" description="Disordered" evidence="1">
    <location>
        <begin position="26"/>
        <end position="46"/>
    </location>
</feature>
<evidence type="ECO:0000313" key="3">
    <source>
        <dbReference type="Proteomes" id="UP001204376"/>
    </source>
</evidence>
<organism evidence="2 3">
    <name type="scientific">Mucilaginibacter aquariorum</name>
    <dbReference type="NCBI Taxonomy" id="2967225"/>
    <lineage>
        <taxon>Bacteria</taxon>
        <taxon>Pseudomonadati</taxon>
        <taxon>Bacteroidota</taxon>
        <taxon>Sphingobacteriia</taxon>
        <taxon>Sphingobacteriales</taxon>
        <taxon>Sphingobacteriaceae</taxon>
        <taxon>Mucilaginibacter</taxon>
    </lineage>
</organism>
<proteinExistence type="predicted"/>
<sequence length="261" mass="27108">MKYLKLITIFSILLVVLFTVSCQKESMDDDDGEDTEEPDGTGGTASLEATWARNDGQGNAYLKLNGTTAIACSNGTATTGTYNSGASTMTFAVGGQIIVFPLKMKNGKLIVGVPAQGTANNQETEYVKSETWPCGFGGGTGTGGGGTGTGNGGGTTPPPAKGSIIVWTNQTEYGWKPQGINVMYVDVVGISNTNAIFGGHYTSAPSCGALYCYTVVVPPGQYTVKGRVYFLKGLDGVTPPTYSTSQNVQVLSGQCANVMLK</sequence>